<evidence type="ECO:0000259" key="11">
    <source>
        <dbReference type="PROSITE" id="PS50893"/>
    </source>
</evidence>
<keyword evidence="4 10" id="KW-0812">Transmembrane</keyword>
<dbReference type="InterPro" id="IPR026082">
    <property type="entry name" value="ABCA"/>
</dbReference>
<evidence type="ECO:0000313" key="12">
    <source>
        <dbReference type="EMBL" id="OLY78301.1"/>
    </source>
</evidence>
<keyword evidence="6" id="KW-0547">Nucleotide-binding</keyword>
<evidence type="ECO:0000256" key="6">
    <source>
        <dbReference type="ARBA" id="ARBA00022741"/>
    </source>
</evidence>
<dbReference type="GO" id="GO:0140359">
    <property type="term" value="F:ABC-type transporter activity"/>
    <property type="evidence" value="ECO:0007669"/>
    <property type="project" value="InterPro"/>
</dbReference>
<comment type="caution">
    <text evidence="12">The sequence shown here is derived from an EMBL/GenBank/DDBJ whole genome shotgun (WGS) entry which is preliminary data.</text>
</comment>
<keyword evidence="9 10" id="KW-0472">Membrane</keyword>
<keyword evidence="7" id="KW-0067">ATP-binding</keyword>
<dbReference type="GO" id="GO:0005319">
    <property type="term" value="F:lipid transporter activity"/>
    <property type="evidence" value="ECO:0007669"/>
    <property type="project" value="TreeGrafter"/>
</dbReference>
<keyword evidence="8 10" id="KW-1133">Transmembrane helix</keyword>
<dbReference type="GO" id="GO:0016887">
    <property type="term" value="F:ATP hydrolysis activity"/>
    <property type="evidence" value="ECO:0007669"/>
    <property type="project" value="InterPro"/>
</dbReference>
<dbReference type="OrthoDB" id="8061355at2759"/>
<evidence type="ECO:0000256" key="3">
    <source>
        <dbReference type="ARBA" id="ARBA00022448"/>
    </source>
</evidence>
<evidence type="ECO:0000256" key="7">
    <source>
        <dbReference type="ARBA" id="ARBA00022840"/>
    </source>
</evidence>
<name>A0A1R0GN31_9FUNG</name>
<protein>
    <submittedName>
        <fullName evidence="12">ABC transporter A family member 8</fullName>
    </submittedName>
</protein>
<evidence type="ECO:0000313" key="13">
    <source>
        <dbReference type="Proteomes" id="UP000187455"/>
    </source>
</evidence>
<dbReference type="InterPro" id="IPR003593">
    <property type="entry name" value="AAA+_ATPase"/>
</dbReference>
<sequence length="1016" mass="113398">MSVNHNHQTAIGQFRALALNKISSQIRLYKTIGLNIALVPILMVAAGGLVGIIIKIIIDASFKRQNLLMCANIPSIDDFSLPLSHNSREKLPKIDAKDLPHSLPGQSYYALNHYLLPLSITDNVYPFSPISLIDPAPSCAWAFDSDYSYSSPYFADPNAGPFKIPSTVDKPDPKHGWLGVKFLESFLVKLLNNQDLPWMLLSPSNFSLGSGAKSDPIPFNSTDLEMLNDDKVDNVKKLAFIDPILKGNSSDSLASSEYGLLEYSDNTFFLDFSRIDSPEIKYGPSSLQKVPWYEQLTNRSRTFSPHDMDDVLSEKISSTVSKLVGLGTSFFKTLKSDIGRHSAYLPVMYYYANITPIINQMPWGVLDFSTVDPELRNWKYTLQIGSNNRISVTGSFPSIMKRMVKQQTILSNLFLRSSLKNKKSKIVHTLRAMPQLYYYEFSVPMGSLIGSSLYPFGITFMISILVIILVSEKQSKIQKMMFMNGLHQRTYYAVYYLHFFFLLSISSFSFVISGNLFGLELFKKTDAWLLTLILFIWNNTQISLSFFLSIFCSDALNSQIFVYFIIIGGLIADASVSLAFGAVPHVAYLIWPPFAIYRIIAKLNAAAISTERPGYIISDVVPGDEIFTCLIALLIGWAVFMSLSLIILGNIKNNRQVYICPNHSPAILNTKIASDLTQTIRDEQDFDITISDNFGLNFSQAPTFSIDISNVSKIYRDTKVALNDVSLHVVEGATFGLIGPNGAGKTTLLSIMTGLREPSHGTAKINGYDVASQREQVYQTIGICPQADILWPHLSVSDHIYFYVRLKGKTSISNEDQVVAKIICDFQLTRFKYRSVGQLSGGQKRLTSIAIAFVGDPKVVFLDEPTTGLDPLVRRSIWDLIIKNKQNRTIVLTTHSMEEVEVLCDKVGVMVCGKLKCVDSPLKIKQKYGNKFLVKVQCNPGSLEKASNFIETLIPKNSEIIDSSSNSKAWKVAATPGILSSVYKEISMKKSSYDIEDWGMSQATLEESFINIISNR</sequence>
<feature type="transmembrane region" description="Helical" evidence="10">
    <location>
        <begin position="527"/>
        <end position="548"/>
    </location>
</feature>
<dbReference type="Proteomes" id="UP000187455">
    <property type="component" value="Unassembled WGS sequence"/>
</dbReference>
<dbReference type="PANTHER" id="PTHR19229">
    <property type="entry name" value="ATP-BINDING CASSETTE TRANSPORTER SUBFAMILY A ABCA"/>
    <property type="match status" value="1"/>
</dbReference>
<evidence type="ECO:0000256" key="2">
    <source>
        <dbReference type="ARBA" id="ARBA00008869"/>
    </source>
</evidence>
<dbReference type="CDD" id="cd03263">
    <property type="entry name" value="ABC_subfamily_A"/>
    <property type="match status" value="1"/>
</dbReference>
<reference evidence="12 13" key="1">
    <citation type="journal article" date="2016" name="Mol. Biol. Evol.">
        <title>Genome-Wide Survey of Gut Fungi (Harpellales) Reveals the First Horizontally Transferred Ubiquitin Gene from a Mosquito Host.</title>
        <authorList>
            <person name="Wang Y."/>
            <person name="White M.M."/>
            <person name="Kvist S."/>
            <person name="Moncalvo J.M."/>
        </authorList>
    </citation>
    <scope>NUCLEOTIDE SEQUENCE [LARGE SCALE GENOMIC DNA]</scope>
    <source>
        <strain evidence="12 13">ALG-7-W6</strain>
    </source>
</reference>
<comment type="similarity">
    <text evidence="2">Belongs to the ABC transporter superfamily. ABCA family.</text>
</comment>
<dbReference type="Gene3D" id="3.40.50.300">
    <property type="entry name" value="P-loop containing nucleotide triphosphate hydrolases"/>
    <property type="match status" value="1"/>
</dbReference>
<evidence type="ECO:0000256" key="9">
    <source>
        <dbReference type="ARBA" id="ARBA00023136"/>
    </source>
</evidence>
<gene>
    <name evidence="12" type="ORF">AYI68_g7650</name>
</gene>
<evidence type="ECO:0000256" key="5">
    <source>
        <dbReference type="ARBA" id="ARBA00022737"/>
    </source>
</evidence>
<feature type="transmembrane region" description="Helical" evidence="10">
    <location>
        <begin position="626"/>
        <end position="648"/>
    </location>
</feature>
<evidence type="ECO:0000256" key="4">
    <source>
        <dbReference type="ARBA" id="ARBA00022692"/>
    </source>
</evidence>
<evidence type="ECO:0000256" key="10">
    <source>
        <dbReference type="SAM" id="Phobius"/>
    </source>
</evidence>
<dbReference type="SMART" id="SM00382">
    <property type="entry name" value="AAA"/>
    <property type="match status" value="1"/>
</dbReference>
<dbReference type="STRING" id="133383.A0A1R0GN31"/>
<dbReference type="GO" id="GO:0016020">
    <property type="term" value="C:membrane"/>
    <property type="evidence" value="ECO:0007669"/>
    <property type="project" value="UniProtKB-SubCell"/>
</dbReference>
<dbReference type="PROSITE" id="PS50893">
    <property type="entry name" value="ABC_TRANSPORTER_2"/>
    <property type="match status" value="1"/>
</dbReference>
<proteinExistence type="inferred from homology"/>
<dbReference type="AlphaFoldDB" id="A0A1R0GN31"/>
<keyword evidence="5" id="KW-0677">Repeat</keyword>
<dbReference type="Pfam" id="PF00005">
    <property type="entry name" value="ABC_tran"/>
    <property type="match status" value="1"/>
</dbReference>
<evidence type="ECO:0000256" key="1">
    <source>
        <dbReference type="ARBA" id="ARBA00004141"/>
    </source>
</evidence>
<comment type="subcellular location">
    <subcellularLocation>
        <location evidence="1">Membrane</location>
        <topology evidence="1">Multi-pass membrane protein</topology>
    </subcellularLocation>
</comment>
<feature type="transmembrane region" description="Helical" evidence="10">
    <location>
        <begin position="560"/>
        <end position="580"/>
    </location>
</feature>
<dbReference type="PANTHER" id="PTHR19229:SF36">
    <property type="entry name" value="ATP-BINDING CASSETTE SUB-FAMILY A MEMBER 2"/>
    <property type="match status" value="1"/>
</dbReference>
<dbReference type="InterPro" id="IPR003439">
    <property type="entry name" value="ABC_transporter-like_ATP-bd"/>
</dbReference>
<feature type="domain" description="ABC transporter" evidence="11">
    <location>
        <begin position="706"/>
        <end position="937"/>
    </location>
</feature>
<accession>A0A1R0GN31</accession>
<feature type="transmembrane region" description="Helical" evidence="10">
    <location>
        <begin position="453"/>
        <end position="471"/>
    </location>
</feature>
<organism evidence="12 13">
    <name type="scientific">Smittium mucronatum</name>
    <dbReference type="NCBI Taxonomy" id="133383"/>
    <lineage>
        <taxon>Eukaryota</taxon>
        <taxon>Fungi</taxon>
        <taxon>Fungi incertae sedis</taxon>
        <taxon>Zoopagomycota</taxon>
        <taxon>Kickxellomycotina</taxon>
        <taxon>Harpellomycetes</taxon>
        <taxon>Harpellales</taxon>
        <taxon>Legeriomycetaceae</taxon>
        <taxon>Smittium</taxon>
    </lineage>
</organism>
<dbReference type="EMBL" id="LSSL01006769">
    <property type="protein sequence ID" value="OLY78301.1"/>
    <property type="molecule type" value="Genomic_DNA"/>
</dbReference>
<feature type="transmembrane region" description="Helical" evidence="10">
    <location>
        <begin position="492"/>
        <end position="512"/>
    </location>
</feature>
<evidence type="ECO:0000256" key="8">
    <source>
        <dbReference type="ARBA" id="ARBA00022989"/>
    </source>
</evidence>
<feature type="transmembrane region" description="Helical" evidence="10">
    <location>
        <begin position="32"/>
        <end position="58"/>
    </location>
</feature>
<dbReference type="GO" id="GO:0005524">
    <property type="term" value="F:ATP binding"/>
    <property type="evidence" value="ECO:0007669"/>
    <property type="project" value="UniProtKB-KW"/>
</dbReference>
<dbReference type="FunFam" id="3.40.50.300:FF:000335">
    <property type="entry name" value="ATP binding cassette subfamily A member 5"/>
    <property type="match status" value="1"/>
</dbReference>
<dbReference type="InterPro" id="IPR027417">
    <property type="entry name" value="P-loop_NTPase"/>
</dbReference>
<dbReference type="SUPFAM" id="SSF52540">
    <property type="entry name" value="P-loop containing nucleoside triphosphate hydrolases"/>
    <property type="match status" value="1"/>
</dbReference>
<keyword evidence="3" id="KW-0813">Transport</keyword>
<keyword evidence="13" id="KW-1185">Reference proteome</keyword>